<reference evidence="15 16" key="1">
    <citation type="submission" date="2020-07" db="EMBL/GenBank/DDBJ databases">
        <title>Moheibacter lacus sp. nov., a member of the family Flavobacteriaceae isolated from freshwater lake sediment.</title>
        <authorList>
            <person name="Liu Y."/>
        </authorList>
    </citation>
    <scope>NUCLEOTIDE SEQUENCE [LARGE SCALE GENOMIC DNA]</scope>
    <source>
        <strain evidence="15 16">BDHS18</strain>
    </source>
</reference>
<accession>A0A838ZQ03</accession>
<dbReference type="InterPro" id="IPR006295">
    <property type="entry name" value="DNA_primase_DnaG"/>
</dbReference>
<dbReference type="GO" id="GO:1990077">
    <property type="term" value="C:primosome complex"/>
    <property type="evidence" value="ECO:0007669"/>
    <property type="project" value="UniProtKB-KW"/>
</dbReference>
<dbReference type="Pfam" id="PF10410">
    <property type="entry name" value="DnaB_bind"/>
    <property type="match status" value="1"/>
</dbReference>
<dbReference type="EC" id="2.7.7.101" evidence="12"/>
<evidence type="ECO:0000256" key="3">
    <source>
        <dbReference type="ARBA" id="ARBA00022679"/>
    </source>
</evidence>
<dbReference type="Pfam" id="PF08275">
    <property type="entry name" value="DNAG_N"/>
    <property type="match status" value="1"/>
</dbReference>
<feature type="domain" description="Toprim" evidence="14">
    <location>
        <begin position="261"/>
        <end position="344"/>
    </location>
</feature>
<keyword evidence="5 12" id="KW-0235">DNA replication</keyword>
<keyword evidence="4 12" id="KW-0548">Nucleotidyltransferase</keyword>
<gene>
    <name evidence="12" type="primary">dnaG</name>
    <name evidence="15" type="ORF">HU137_07985</name>
</gene>
<dbReference type="NCBIfam" id="TIGR01391">
    <property type="entry name" value="dnaG"/>
    <property type="match status" value="1"/>
</dbReference>
<evidence type="ECO:0000256" key="4">
    <source>
        <dbReference type="ARBA" id="ARBA00022695"/>
    </source>
</evidence>
<dbReference type="EMBL" id="JACDZE010000001">
    <property type="protein sequence ID" value="MBA5629707.1"/>
    <property type="molecule type" value="Genomic_DNA"/>
</dbReference>
<evidence type="ECO:0000256" key="8">
    <source>
        <dbReference type="ARBA" id="ARBA00022833"/>
    </source>
</evidence>
<dbReference type="RefSeq" id="WP_182043250.1">
    <property type="nucleotide sequence ID" value="NZ_JACDZE010000001.1"/>
</dbReference>
<dbReference type="PROSITE" id="PS50880">
    <property type="entry name" value="TOPRIM"/>
    <property type="match status" value="1"/>
</dbReference>
<comment type="catalytic activity">
    <reaction evidence="12">
        <text>ssDNA + n NTP = ssDNA/pppN(pN)n-1 hybrid + (n-1) diphosphate.</text>
        <dbReference type="EC" id="2.7.7.101"/>
    </reaction>
</comment>
<dbReference type="SUPFAM" id="SSF57783">
    <property type="entry name" value="Zinc beta-ribbon"/>
    <property type="match status" value="1"/>
</dbReference>
<dbReference type="SMART" id="SM00493">
    <property type="entry name" value="TOPRIM"/>
    <property type="match status" value="1"/>
</dbReference>
<dbReference type="Gene3D" id="3.90.580.10">
    <property type="entry name" value="Zinc finger, CHC2-type domain"/>
    <property type="match status" value="1"/>
</dbReference>
<organism evidence="15 16">
    <name type="scientific">Moheibacter lacus</name>
    <dbReference type="NCBI Taxonomy" id="2745851"/>
    <lineage>
        <taxon>Bacteria</taxon>
        <taxon>Pseudomonadati</taxon>
        <taxon>Bacteroidota</taxon>
        <taxon>Flavobacteriia</taxon>
        <taxon>Flavobacteriales</taxon>
        <taxon>Weeksellaceae</taxon>
        <taxon>Moheibacter</taxon>
    </lineage>
</organism>
<dbReference type="HAMAP" id="MF_00974">
    <property type="entry name" value="DNA_primase_DnaG"/>
    <property type="match status" value="1"/>
</dbReference>
<name>A0A838ZQ03_9FLAO</name>
<dbReference type="GO" id="GO:0000428">
    <property type="term" value="C:DNA-directed RNA polymerase complex"/>
    <property type="evidence" value="ECO:0007669"/>
    <property type="project" value="UniProtKB-KW"/>
</dbReference>
<keyword evidence="16" id="KW-1185">Reference proteome</keyword>
<evidence type="ECO:0000256" key="11">
    <source>
        <dbReference type="ARBA" id="ARBA00023163"/>
    </source>
</evidence>
<evidence type="ECO:0000256" key="10">
    <source>
        <dbReference type="ARBA" id="ARBA00023125"/>
    </source>
</evidence>
<dbReference type="SMART" id="SM00400">
    <property type="entry name" value="ZnF_CHCC"/>
    <property type="match status" value="1"/>
</dbReference>
<dbReference type="GO" id="GO:0003677">
    <property type="term" value="F:DNA binding"/>
    <property type="evidence" value="ECO:0007669"/>
    <property type="project" value="UniProtKB-KW"/>
</dbReference>
<dbReference type="SUPFAM" id="SSF56731">
    <property type="entry name" value="DNA primase core"/>
    <property type="match status" value="1"/>
</dbReference>
<keyword evidence="6 13" id="KW-0479">Metal-binding</keyword>
<proteinExistence type="inferred from homology"/>
<protein>
    <recommendedName>
        <fullName evidence="12 13">DNA primase</fullName>
        <ecNumber evidence="12">2.7.7.101</ecNumber>
    </recommendedName>
</protein>
<keyword evidence="10 12" id="KW-0238">DNA-binding</keyword>
<dbReference type="AlphaFoldDB" id="A0A838ZQ03"/>
<dbReference type="InterPro" id="IPR030846">
    <property type="entry name" value="DnaG_bac"/>
</dbReference>
<evidence type="ECO:0000256" key="5">
    <source>
        <dbReference type="ARBA" id="ARBA00022705"/>
    </source>
</evidence>
<dbReference type="InterPro" id="IPR037068">
    <property type="entry name" value="DNA_primase_core_N_sf"/>
</dbReference>
<dbReference type="InterPro" id="IPR050219">
    <property type="entry name" value="DnaG_primase"/>
</dbReference>
<keyword evidence="3 12" id="KW-0808">Transferase</keyword>
<dbReference type="CDD" id="cd03364">
    <property type="entry name" value="TOPRIM_DnaG_primases"/>
    <property type="match status" value="1"/>
</dbReference>
<dbReference type="Pfam" id="PF01807">
    <property type="entry name" value="Zn_ribbon_DnaG"/>
    <property type="match status" value="1"/>
</dbReference>
<dbReference type="GO" id="GO:0008270">
    <property type="term" value="F:zinc ion binding"/>
    <property type="evidence" value="ECO:0007669"/>
    <property type="project" value="UniProtKB-KW"/>
</dbReference>
<evidence type="ECO:0000256" key="12">
    <source>
        <dbReference type="HAMAP-Rule" id="MF_00974"/>
    </source>
</evidence>
<evidence type="ECO:0000259" key="14">
    <source>
        <dbReference type="PROSITE" id="PS50880"/>
    </source>
</evidence>
<dbReference type="InterPro" id="IPR019475">
    <property type="entry name" value="DNA_primase_DnaB-bd"/>
</dbReference>
<dbReference type="InterPro" id="IPR002694">
    <property type="entry name" value="Znf_CHC2"/>
</dbReference>
<dbReference type="GO" id="GO:0003899">
    <property type="term" value="F:DNA-directed RNA polymerase activity"/>
    <property type="evidence" value="ECO:0007669"/>
    <property type="project" value="UniProtKB-UniRule"/>
</dbReference>
<dbReference type="InterPro" id="IPR006171">
    <property type="entry name" value="TOPRIM_dom"/>
</dbReference>
<evidence type="ECO:0000313" key="16">
    <source>
        <dbReference type="Proteomes" id="UP000552241"/>
    </source>
</evidence>
<keyword evidence="11 12" id="KW-0804">Transcription</keyword>
<keyword evidence="2 12" id="KW-0639">Primosome</keyword>
<dbReference type="Gene3D" id="3.90.980.10">
    <property type="entry name" value="DNA primase, catalytic core, N-terminal domain"/>
    <property type="match status" value="1"/>
</dbReference>
<dbReference type="PANTHER" id="PTHR30313:SF2">
    <property type="entry name" value="DNA PRIMASE"/>
    <property type="match status" value="1"/>
</dbReference>
<dbReference type="PANTHER" id="PTHR30313">
    <property type="entry name" value="DNA PRIMASE"/>
    <property type="match status" value="1"/>
</dbReference>
<dbReference type="FunFam" id="3.90.580.10:FF:000001">
    <property type="entry name" value="DNA primase"/>
    <property type="match status" value="1"/>
</dbReference>
<dbReference type="InterPro" id="IPR036977">
    <property type="entry name" value="DNA_primase_Znf_CHC2"/>
</dbReference>
<keyword evidence="7" id="KW-0863">Zinc-finger</keyword>
<sequence>MISRQTIDSIFSAARVEEVIGDFVSLKRAGSNLKGLSPFVDEKTPSFMVSPAKQIWKDFSTGKGGNVVTFLMEHEQFTYPEALRWLAKKYNIEIEEDREQTDEQKEELKLRESLFIVSEFAKKYFIEQLNETEEGKNVGLSYFKERGFTKQTIDKFELGYSPTKRNAFTETAEKKGYGKNILEASGLSIYKDSENGIDRFRERVMFPIHSFSGRVLGFGGRILRSDVKAAKYLNSPETEIYHKSKILYGIFQSKQAILKQNECLLVEGYTDVISLHQSGIENVVASSGTALTPDQIRLIKRLTPNVTILYDGDSAGIKASFRGIDLILEQELNVKVLLFPEGEDPDSFAQKNSSENIQKYIEENALDFIQFKAKVLLEEAKDSPVKKAELIRDIIHSISLIPNVIQRELYIQQTAELMQVREEVLFKELGQNLDRKHKEAKEKRETERRSHSLEVVKEEAIAINPRMIVEEELIKLIMQFGNLVVDLKDDAGETYATTVIEEILQQFESNDLKFGNEIYQSIFEDVKLGYEKEELRTGDFFVKLFDEGKTEIASEAMMEKYSISDNWEKKLNIHIKAKEDNISKDISDTILRYKTFYLDDLIKEFSEILKQQEVDGELRMEQLEKIILLTQMRAKIFKALNRVI</sequence>
<keyword evidence="8 13" id="KW-0862">Zinc</keyword>
<evidence type="ECO:0000256" key="9">
    <source>
        <dbReference type="ARBA" id="ARBA00022842"/>
    </source>
</evidence>
<comment type="caution">
    <text evidence="12">Lacks conserved residue(s) required for the propagation of feature annotation.</text>
</comment>
<comment type="caution">
    <text evidence="15">The sequence shown here is derived from an EMBL/GenBank/DDBJ whole genome shotgun (WGS) entry which is preliminary data.</text>
</comment>
<dbReference type="PIRSF" id="PIRSF002811">
    <property type="entry name" value="DnaG"/>
    <property type="match status" value="1"/>
</dbReference>
<dbReference type="FunFam" id="3.40.1360.10:FF:000002">
    <property type="entry name" value="DNA primase"/>
    <property type="match status" value="1"/>
</dbReference>
<evidence type="ECO:0000256" key="1">
    <source>
        <dbReference type="ARBA" id="ARBA00022478"/>
    </source>
</evidence>
<dbReference type="Pfam" id="PF13155">
    <property type="entry name" value="Toprim_2"/>
    <property type="match status" value="1"/>
</dbReference>
<comment type="cofactor">
    <cofactor evidence="13">
        <name>Zn(2+)</name>
        <dbReference type="ChEBI" id="CHEBI:29105"/>
    </cofactor>
    <text evidence="13">Binds 1 zinc ion per monomer.</text>
</comment>
<evidence type="ECO:0000256" key="13">
    <source>
        <dbReference type="PIRNR" id="PIRNR002811"/>
    </source>
</evidence>
<dbReference type="GO" id="GO:0006269">
    <property type="term" value="P:DNA replication, synthesis of primer"/>
    <property type="evidence" value="ECO:0007669"/>
    <property type="project" value="UniProtKB-UniRule"/>
</dbReference>
<evidence type="ECO:0000256" key="2">
    <source>
        <dbReference type="ARBA" id="ARBA00022515"/>
    </source>
</evidence>
<evidence type="ECO:0000313" key="15">
    <source>
        <dbReference type="EMBL" id="MBA5629707.1"/>
    </source>
</evidence>
<evidence type="ECO:0000256" key="6">
    <source>
        <dbReference type="ARBA" id="ARBA00022723"/>
    </source>
</evidence>
<evidence type="ECO:0000256" key="7">
    <source>
        <dbReference type="ARBA" id="ARBA00022771"/>
    </source>
</evidence>
<dbReference type="InterPro" id="IPR013264">
    <property type="entry name" value="DNAG_N"/>
</dbReference>
<comment type="similarity">
    <text evidence="12 13">Belongs to the DnaG primase family.</text>
</comment>
<comment type="function">
    <text evidence="12 13">RNA polymerase that catalyzes the synthesis of short RNA molecules used as primers for DNA polymerase during DNA replication.</text>
</comment>
<dbReference type="InterPro" id="IPR034151">
    <property type="entry name" value="TOPRIM_DnaG_bac"/>
</dbReference>
<dbReference type="GO" id="GO:0005737">
    <property type="term" value="C:cytoplasm"/>
    <property type="evidence" value="ECO:0007669"/>
    <property type="project" value="TreeGrafter"/>
</dbReference>
<comment type="subunit">
    <text evidence="12">Monomer. Interacts with DnaB.</text>
</comment>
<dbReference type="Proteomes" id="UP000552241">
    <property type="component" value="Unassembled WGS sequence"/>
</dbReference>
<keyword evidence="1 12" id="KW-0240">DNA-directed RNA polymerase</keyword>
<dbReference type="Gene3D" id="3.40.1360.10">
    <property type="match status" value="1"/>
</dbReference>
<keyword evidence="9" id="KW-0460">Magnesium</keyword>